<evidence type="ECO:0000313" key="1">
    <source>
        <dbReference type="EMBL" id="KGF49648.1"/>
    </source>
</evidence>
<gene>
    <name evidence="1" type="ORF">HMPREF0654_04435</name>
</gene>
<accession>A0A096ARC3</accession>
<comment type="caution">
    <text evidence="1">The sequence shown here is derived from an EMBL/GenBank/DDBJ whole genome shotgun (WGS) entry which is preliminary data.</text>
</comment>
<sequence length="82" mass="9343">MKRIIQTSFFKVLSLKGLTAYELRAATDKLVDGIIALGGTEYNPTLHFRTLQYTRYHLQIIKAKTDLAIEMGEKCIRTALCH</sequence>
<evidence type="ECO:0000313" key="2">
    <source>
        <dbReference type="Proteomes" id="UP000029538"/>
    </source>
</evidence>
<dbReference type="EMBL" id="JRNR01000033">
    <property type="protein sequence ID" value="KGF49648.1"/>
    <property type="molecule type" value="Genomic_DNA"/>
</dbReference>
<name>A0A096ARC3_9BACT</name>
<proteinExistence type="predicted"/>
<reference evidence="1 2" key="1">
    <citation type="submission" date="2014-07" db="EMBL/GenBank/DDBJ databases">
        <authorList>
            <person name="McCorrison J."/>
            <person name="Sanka R."/>
            <person name="Torralba M."/>
            <person name="Gillis M."/>
            <person name="Haft D.H."/>
            <person name="Methe B."/>
            <person name="Sutton G."/>
            <person name="Nelson K.E."/>
        </authorList>
    </citation>
    <scope>NUCLEOTIDE SEQUENCE [LARGE SCALE GENOMIC DNA]</scope>
    <source>
        <strain evidence="1 2">DNF00882</strain>
    </source>
</reference>
<organism evidence="1 2">
    <name type="scientific">Prevotella disiens DNF00882</name>
    <dbReference type="NCBI Taxonomy" id="1401075"/>
    <lineage>
        <taxon>Bacteria</taxon>
        <taxon>Pseudomonadati</taxon>
        <taxon>Bacteroidota</taxon>
        <taxon>Bacteroidia</taxon>
        <taxon>Bacteroidales</taxon>
        <taxon>Prevotellaceae</taxon>
        <taxon>Prevotella</taxon>
    </lineage>
</organism>
<protein>
    <submittedName>
        <fullName evidence="1">Uncharacterized protein</fullName>
    </submittedName>
</protein>
<dbReference type="AlphaFoldDB" id="A0A096ARC3"/>
<dbReference type="RefSeq" id="WP_036882861.1">
    <property type="nucleotide sequence ID" value="NZ_JRNR01000033.1"/>
</dbReference>
<dbReference type="Proteomes" id="UP000029538">
    <property type="component" value="Unassembled WGS sequence"/>
</dbReference>